<dbReference type="InterPro" id="IPR038050">
    <property type="entry name" value="Neuro_actylchol_rec"/>
</dbReference>
<evidence type="ECO:0000259" key="2">
    <source>
        <dbReference type="Pfam" id="PF02932"/>
    </source>
</evidence>
<dbReference type="FunFam" id="1.20.58.390:FF:000075">
    <property type="entry name" value="Neuronal acetylcholine receptor subunit alpha-9-II"/>
    <property type="match status" value="1"/>
</dbReference>
<dbReference type="InterPro" id="IPR006029">
    <property type="entry name" value="Neurotrans-gated_channel_TM"/>
</dbReference>
<dbReference type="SUPFAM" id="SSF90112">
    <property type="entry name" value="Neurotransmitter-gated ion-channel transmembrane pore"/>
    <property type="match status" value="1"/>
</dbReference>
<proteinExistence type="predicted"/>
<feature type="transmembrane region" description="Helical" evidence="1">
    <location>
        <begin position="193"/>
        <end position="213"/>
    </location>
</feature>
<gene>
    <name evidence="3" type="ORF">CDAR_204101</name>
</gene>
<dbReference type="EMBL" id="BPLQ01004681">
    <property type="protein sequence ID" value="GIY09798.1"/>
    <property type="molecule type" value="Genomic_DNA"/>
</dbReference>
<dbReference type="Pfam" id="PF02932">
    <property type="entry name" value="Neur_chan_memb"/>
    <property type="match status" value="1"/>
</dbReference>
<dbReference type="GO" id="GO:0016020">
    <property type="term" value="C:membrane"/>
    <property type="evidence" value="ECO:0007669"/>
    <property type="project" value="InterPro"/>
</dbReference>
<dbReference type="GO" id="GO:0006811">
    <property type="term" value="P:monoatomic ion transport"/>
    <property type="evidence" value="ECO:0007669"/>
    <property type="project" value="InterPro"/>
</dbReference>
<keyword evidence="1" id="KW-1133">Transmembrane helix</keyword>
<evidence type="ECO:0000313" key="3">
    <source>
        <dbReference type="EMBL" id="GIY09798.1"/>
    </source>
</evidence>
<organism evidence="3 4">
    <name type="scientific">Caerostris darwini</name>
    <dbReference type="NCBI Taxonomy" id="1538125"/>
    <lineage>
        <taxon>Eukaryota</taxon>
        <taxon>Metazoa</taxon>
        <taxon>Ecdysozoa</taxon>
        <taxon>Arthropoda</taxon>
        <taxon>Chelicerata</taxon>
        <taxon>Arachnida</taxon>
        <taxon>Araneae</taxon>
        <taxon>Araneomorphae</taxon>
        <taxon>Entelegynae</taxon>
        <taxon>Araneoidea</taxon>
        <taxon>Araneidae</taxon>
        <taxon>Caerostris</taxon>
    </lineage>
</organism>
<comment type="caution">
    <text evidence="3">The sequence shown here is derived from an EMBL/GenBank/DDBJ whole genome shotgun (WGS) entry which is preliminary data.</text>
</comment>
<keyword evidence="1" id="KW-0812">Transmembrane</keyword>
<dbReference type="AlphaFoldDB" id="A0AAV4QQF2"/>
<protein>
    <recommendedName>
        <fullName evidence="2">Neurotransmitter-gated ion-channel transmembrane domain-containing protein</fullName>
    </recommendedName>
</protein>
<dbReference type="InterPro" id="IPR036719">
    <property type="entry name" value="Neuro-gated_channel_TM_sf"/>
</dbReference>
<feature type="domain" description="Neurotransmitter-gated ion-channel transmembrane" evidence="2">
    <location>
        <begin position="37"/>
        <end position="209"/>
    </location>
</feature>
<keyword evidence="1" id="KW-0472">Membrane</keyword>
<keyword evidence="4" id="KW-1185">Reference proteome</keyword>
<dbReference type="Proteomes" id="UP001054837">
    <property type="component" value="Unassembled WGS sequence"/>
</dbReference>
<dbReference type="Gene3D" id="1.20.58.390">
    <property type="entry name" value="Neurotransmitter-gated ion-channel transmembrane domain"/>
    <property type="match status" value="2"/>
</dbReference>
<sequence>MVIICKGLQFWFPSCSNLEKKEIWITKFFQNSLTVGLYYAVVMTLVSLATAMSVVTLNIHHRGLHGNEVPSIVKKFVFGVLAKILCIRVEFPDTLEATNPVFCRVSNAKLMADKDYCCENGGISPKLHCSNNCVTNLHRSIKNPIENFEMQFLRVLEKVYQTLERNEIRTTEQDRKDKIKSEWQHVALIIDRFLLWVFIISTLGTTFGILSMSPHARLY</sequence>
<evidence type="ECO:0000313" key="4">
    <source>
        <dbReference type="Proteomes" id="UP001054837"/>
    </source>
</evidence>
<accession>A0AAV4QQF2</accession>
<name>A0AAV4QQF2_9ARAC</name>
<reference evidence="3 4" key="1">
    <citation type="submission" date="2021-06" db="EMBL/GenBank/DDBJ databases">
        <title>Caerostris darwini draft genome.</title>
        <authorList>
            <person name="Kono N."/>
            <person name="Arakawa K."/>
        </authorList>
    </citation>
    <scope>NUCLEOTIDE SEQUENCE [LARGE SCALE GENOMIC DNA]</scope>
</reference>
<evidence type="ECO:0000256" key="1">
    <source>
        <dbReference type="SAM" id="Phobius"/>
    </source>
</evidence>
<feature type="transmembrane region" description="Helical" evidence="1">
    <location>
        <begin position="37"/>
        <end position="57"/>
    </location>
</feature>